<accession>A0A5A7QTV2</accession>
<reference evidence="15" key="1">
    <citation type="journal article" date="2019" name="Curr. Biol.">
        <title>Genome Sequence of Striga asiatica Provides Insight into the Evolution of Plant Parasitism.</title>
        <authorList>
            <person name="Yoshida S."/>
            <person name="Kim S."/>
            <person name="Wafula E.K."/>
            <person name="Tanskanen J."/>
            <person name="Kim Y.M."/>
            <person name="Honaas L."/>
            <person name="Yang Z."/>
            <person name="Spallek T."/>
            <person name="Conn C.E."/>
            <person name="Ichihashi Y."/>
            <person name="Cheong K."/>
            <person name="Cui S."/>
            <person name="Der J.P."/>
            <person name="Gundlach H."/>
            <person name="Jiao Y."/>
            <person name="Hori C."/>
            <person name="Ishida J.K."/>
            <person name="Kasahara H."/>
            <person name="Kiba T."/>
            <person name="Kim M.S."/>
            <person name="Koo N."/>
            <person name="Laohavisit A."/>
            <person name="Lee Y.H."/>
            <person name="Lumba S."/>
            <person name="McCourt P."/>
            <person name="Mortimer J.C."/>
            <person name="Mutuku J.M."/>
            <person name="Nomura T."/>
            <person name="Sasaki-Sekimoto Y."/>
            <person name="Seto Y."/>
            <person name="Wang Y."/>
            <person name="Wakatake T."/>
            <person name="Sakakibara H."/>
            <person name="Demura T."/>
            <person name="Yamaguchi S."/>
            <person name="Yoneyama K."/>
            <person name="Manabe R.I."/>
            <person name="Nelson D.C."/>
            <person name="Schulman A.H."/>
            <person name="Timko M.P."/>
            <person name="dePamphilis C.W."/>
            <person name="Choi D."/>
            <person name="Shirasu K."/>
        </authorList>
    </citation>
    <scope>NUCLEOTIDE SEQUENCE [LARGE SCALE GENOMIC DNA]</scope>
    <source>
        <strain evidence="15">cv. UVA1</strain>
    </source>
</reference>
<dbReference type="GO" id="GO:0006397">
    <property type="term" value="P:mRNA processing"/>
    <property type="evidence" value="ECO:0007669"/>
    <property type="project" value="UniProtKB-KW"/>
</dbReference>
<evidence type="ECO:0000256" key="2">
    <source>
        <dbReference type="ARBA" id="ARBA00022528"/>
    </source>
</evidence>
<dbReference type="PANTHER" id="PTHR31846:SF4">
    <property type="entry name" value="CRS1 _ YHBY (CRM) DOMAIN-CONTAINING PROTEIN"/>
    <property type="match status" value="1"/>
</dbReference>
<keyword evidence="2" id="KW-0150">Chloroplast</keyword>
<dbReference type="SUPFAM" id="SSF75471">
    <property type="entry name" value="YhbY-like"/>
    <property type="match status" value="3"/>
</dbReference>
<dbReference type="GO" id="GO:0009507">
    <property type="term" value="C:chloroplast"/>
    <property type="evidence" value="ECO:0007669"/>
    <property type="project" value="UniProtKB-SubCell"/>
</dbReference>
<keyword evidence="7" id="KW-0809">Transit peptide</keyword>
<dbReference type="FunFam" id="3.30.110.60:FF:000002">
    <property type="entry name" value="CRS2-associated factor 1, chloroplastic"/>
    <property type="match status" value="2"/>
</dbReference>
<name>A0A5A7QTV2_STRAF</name>
<feature type="compositionally biased region" description="Basic and acidic residues" evidence="12">
    <location>
        <begin position="960"/>
        <end position="969"/>
    </location>
</feature>
<organism evidence="14 15">
    <name type="scientific">Striga asiatica</name>
    <name type="common">Asiatic witchweed</name>
    <name type="synonym">Buchnera asiatica</name>
    <dbReference type="NCBI Taxonomy" id="4170"/>
    <lineage>
        <taxon>Eukaryota</taxon>
        <taxon>Viridiplantae</taxon>
        <taxon>Streptophyta</taxon>
        <taxon>Embryophyta</taxon>
        <taxon>Tracheophyta</taxon>
        <taxon>Spermatophyta</taxon>
        <taxon>Magnoliopsida</taxon>
        <taxon>eudicotyledons</taxon>
        <taxon>Gunneridae</taxon>
        <taxon>Pentapetalae</taxon>
        <taxon>asterids</taxon>
        <taxon>lamiids</taxon>
        <taxon>Lamiales</taxon>
        <taxon>Orobanchaceae</taxon>
        <taxon>Buchnereae</taxon>
        <taxon>Striga</taxon>
    </lineage>
</organism>
<feature type="region of interest" description="Disordered" evidence="12">
    <location>
        <begin position="1"/>
        <end position="20"/>
    </location>
</feature>
<dbReference type="FunFam" id="3.30.110.60:FF:000003">
    <property type="entry name" value="CRM-domain containing factor CFM3B, chloroplastic"/>
    <property type="match status" value="1"/>
</dbReference>
<evidence type="ECO:0000256" key="4">
    <source>
        <dbReference type="ARBA" id="ARBA00022664"/>
    </source>
</evidence>
<keyword evidence="9" id="KW-0687">Ribonucleoprotein</keyword>
<keyword evidence="5" id="KW-0677">Repeat</keyword>
<gene>
    <name evidence="14" type="ORF">STAS_25512</name>
</gene>
<keyword evidence="4" id="KW-0507">mRNA processing</keyword>
<feature type="compositionally biased region" description="Acidic residues" evidence="12">
    <location>
        <begin position="974"/>
        <end position="1000"/>
    </location>
</feature>
<feature type="region of interest" description="Disordered" evidence="12">
    <location>
        <begin position="957"/>
        <end position="1016"/>
    </location>
</feature>
<dbReference type="PANTHER" id="PTHR31846">
    <property type="entry name" value="CRS1 / YHBY (CRM) DOMAIN-CONTAINING PROTEIN"/>
    <property type="match status" value="1"/>
</dbReference>
<dbReference type="PROSITE" id="PS51295">
    <property type="entry name" value="CRM"/>
    <property type="match status" value="3"/>
</dbReference>
<feature type="coiled-coil region" evidence="11">
    <location>
        <begin position="925"/>
        <end position="952"/>
    </location>
</feature>
<dbReference type="GO" id="GO:0000373">
    <property type="term" value="P:Group II intron splicing"/>
    <property type="evidence" value="ECO:0007669"/>
    <property type="project" value="UniProtKB-ARBA"/>
</dbReference>
<dbReference type="GO" id="GO:1990904">
    <property type="term" value="C:ribonucleoprotein complex"/>
    <property type="evidence" value="ECO:0007669"/>
    <property type="project" value="UniProtKB-KW"/>
</dbReference>
<dbReference type="InterPro" id="IPR035920">
    <property type="entry name" value="YhbY-like_sf"/>
</dbReference>
<feature type="region of interest" description="Disordered" evidence="12">
    <location>
        <begin position="74"/>
        <end position="105"/>
    </location>
</feature>
<dbReference type="GO" id="GO:0003729">
    <property type="term" value="F:mRNA binding"/>
    <property type="evidence" value="ECO:0007669"/>
    <property type="project" value="InterPro"/>
</dbReference>
<dbReference type="EMBL" id="BKCP01008292">
    <property type="protein sequence ID" value="GER48352.1"/>
    <property type="molecule type" value="Genomic_DNA"/>
</dbReference>
<proteinExistence type="predicted"/>
<evidence type="ECO:0000313" key="14">
    <source>
        <dbReference type="EMBL" id="GER48352.1"/>
    </source>
</evidence>
<feature type="domain" description="CRM" evidence="13">
    <location>
        <begin position="597"/>
        <end position="694"/>
    </location>
</feature>
<evidence type="ECO:0000256" key="9">
    <source>
        <dbReference type="ARBA" id="ARBA00023274"/>
    </source>
</evidence>
<feature type="compositionally biased region" description="Polar residues" evidence="12">
    <location>
        <begin position="236"/>
        <end position="257"/>
    </location>
</feature>
<evidence type="ECO:0000256" key="5">
    <source>
        <dbReference type="ARBA" id="ARBA00022737"/>
    </source>
</evidence>
<dbReference type="Pfam" id="PF01985">
    <property type="entry name" value="CRS1_YhbY"/>
    <property type="match status" value="3"/>
</dbReference>
<dbReference type="InterPro" id="IPR001890">
    <property type="entry name" value="RNA-binding_CRM"/>
</dbReference>
<comment type="subcellular location">
    <subcellularLocation>
        <location evidence="1">Plastid</location>
        <location evidence="1">Chloroplast</location>
    </subcellularLocation>
</comment>
<dbReference type="Gene3D" id="3.30.110.60">
    <property type="entry name" value="YhbY-like"/>
    <property type="match status" value="3"/>
</dbReference>
<dbReference type="InterPro" id="IPR045278">
    <property type="entry name" value="CRS1/CFM2/CFM3"/>
</dbReference>
<protein>
    <submittedName>
        <fullName evidence="14">CRS1 / YhbY (CRM) domain-containing protein</fullName>
    </submittedName>
</protein>
<evidence type="ECO:0000256" key="8">
    <source>
        <dbReference type="ARBA" id="ARBA00023187"/>
    </source>
</evidence>
<keyword evidence="15" id="KW-1185">Reference proteome</keyword>
<evidence type="ECO:0000256" key="11">
    <source>
        <dbReference type="SAM" id="Coils"/>
    </source>
</evidence>
<evidence type="ECO:0000259" key="13">
    <source>
        <dbReference type="PROSITE" id="PS51295"/>
    </source>
</evidence>
<feature type="compositionally biased region" description="Low complexity" evidence="12">
    <location>
        <begin position="74"/>
        <end position="85"/>
    </location>
</feature>
<comment type="caution">
    <text evidence="14">The sequence shown here is derived from an EMBL/GenBank/DDBJ whole genome shotgun (WGS) entry which is preliminary data.</text>
</comment>
<keyword evidence="6 10" id="KW-0694">RNA-binding</keyword>
<feature type="region of interest" description="Disordered" evidence="12">
    <location>
        <begin position="314"/>
        <end position="339"/>
    </location>
</feature>
<evidence type="ECO:0000256" key="3">
    <source>
        <dbReference type="ARBA" id="ARBA00022640"/>
    </source>
</evidence>
<feature type="region of interest" description="Disordered" evidence="12">
    <location>
        <begin position="520"/>
        <end position="541"/>
    </location>
</feature>
<evidence type="ECO:0000256" key="10">
    <source>
        <dbReference type="PROSITE-ProRule" id="PRU00626"/>
    </source>
</evidence>
<dbReference type="AlphaFoldDB" id="A0A5A7QTV2"/>
<dbReference type="SMART" id="SM01103">
    <property type="entry name" value="CRS1_YhbY"/>
    <property type="match status" value="3"/>
</dbReference>
<evidence type="ECO:0000256" key="12">
    <source>
        <dbReference type="SAM" id="MobiDB-lite"/>
    </source>
</evidence>
<evidence type="ECO:0000313" key="15">
    <source>
        <dbReference type="Proteomes" id="UP000325081"/>
    </source>
</evidence>
<keyword evidence="11" id="KW-0175">Coiled coil</keyword>
<dbReference type="OrthoDB" id="551352at2759"/>
<evidence type="ECO:0000256" key="6">
    <source>
        <dbReference type="ARBA" id="ARBA00022884"/>
    </source>
</evidence>
<feature type="region of interest" description="Disordered" evidence="12">
    <location>
        <begin position="236"/>
        <end position="299"/>
    </location>
</feature>
<keyword evidence="8" id="KW-0508">mRNA splicing</keyword>
<evidence type="ECO:0000256" key="1">
    <source>
        <dbReference type="ARBA" id="ARBA00004229"/>
    </source>
</evidence>
<evidence type="ECO:0000256" key="7">
    <source>
        <dbReference type="ARBA" id="ARBA00022946"/>
    </source>
</evidence>
<keyword evidence="3" id="KW-0934">Plastid</keyword>
<feature type="compositionally biased region" description="Pro residues" evidence="12">
    <location>
        <begin position="266"/>
        <end position="276"/>
    </location>
</feature>
<feature type="domain" description="CRM" evidence="13">
    <location>
        <begin position="400"/>
        <end position="496"/>
    </location>
</feature>
<dbReference type="Proteomes" id="UP000325081">
    <property type="component" value="Unassembled WGS sequence"/>
</dbReference>
<sequence>MTKRLGPGLTRPDPERGRTRPALFIKRVRACPARYKNSPGPGLMVFVHFSLPHSRSPPLIYLCTVKFDLAKSPVASSSPSSQIPSTGQAHTTHRPPLLSHSLASPRPQLDTSAQRLLASASPRCLVASDASSDQIYIFAEIFGRTLDGTGRAKSRGGIIGPVAGHGPSRGAGAMVAGQLHLQSVLPTSVSVKAPWPKMALSTAKLTELPPHLLSTFSIPRRKPPHSAFRFFKPLSSSLRSTNNTPKTPSKNPDVTETSSSWIKKWPSPPPKPPPAPKSSSRKPRHPKTQTAPMGTTAIDRIVLRLRNLGLGCDDEEEEDEEGGQSGTNSGSGNADFGDEKLGDLLKRDWIRPDSILREDEGYDSDALLPWERGVNEDDEVAEDSGGAKKRAMRAPTLAELTIEDEELRRLRRMGMTLRERISVPKAGLTGAVLEKIHDKWRKSELVRLKFHEELAHDMRTAHEIVERRTGGLVTWRSGSVMVVFRGTNYEGPISKSQRVNTEDESLFVPNVTSIDNSVTQEGAGKSQVLEKPNPVAPSPVKSMSVEEAEYNALLDGLGPRFEDWWGTGVLPVDADLLPPAIPGYKTPFRLLPARMRSRLTNAEMTNLRKLAKSLPCHFALGRNRNHQGLAKSIVKLWEKSLLVKIAVKRGKQNTNNKIMAEELKKLTGGVLLLRNKYYIIMYRGKDFLPPTVATALTERQELTKQIQDVEEKVRVGPPLAAAPVIEEKEAQAGTLAEFYEAQSRWGTNISTEDRERMIEEASRANHAKVIRRLEHKLEINCIQSQAKKLKAEKLLSKIVDSWVPVDPSDDQETITDEERVMYSKVGLRMKAYLPLGIRGVFDGVIENMHLHWKHRELVKLISKEKELSFVEETARLLEYESGGILVDIVRVPKGHALIYYRGKNYRRPITLRPKNLLTKAKALKRRMAMQRYEALSQHISELEKTIEQTKQEIGNSGKLENGKLWKSEDGSIPELDESEDDESFDDEDEDDSEWEDDEYPEVSSREEPDFASQKVD</sequence>
<feature type="domain" description="CRM" evidence="13">
    <location>
        <begin position="812"/>
        <end position="912"/>
    </location>
</feature>